<gene>
    <name evidence="2" type="ORF">GCM10009759_29790</name>
</gene>
<sequence>MRPPRLRGGPVDGRPSSMRIARARKAKGESVTAIAKALGISRATLYRAFGTE</sequence>
<dbReference type="Proteomes" id="UP001500897">
    <property type="component" value="Unassembled WGS sequence"/>
</dbReference>
<evidence type="ECO:0000259" key="1">
    <source>
        <dbReference type="Pfam" id="PF02796"/>
    </source>
</evidence>
<evidence type="ECO:0000313" key="3">
    <source>
        <dbReference type="Proteomes" id="UP001500897"/>
    </source>
</evidence>
<comment type="caution">
    <text evidence="2">The sequence shown here is derived from an EMBL/GenBank/DDBJ whole genome shotgun (WGS) entry which is preliminary data.</text>
</comment>
<feature type="domain" description="Resolvase HTH" evidence="1">
    <location>
        <begin position="18"/>
        <end position="49"/>
    </location>
</feature>
<accession>A0ABN2WT80</accession>
<proteinExistence type="predicted"/>
<name>A0ABN2WT80_9ACTN</name>
<reference evidence="2 3" key="1">
    <citation type="journal article" date="2019" name="Int. J. Syst. Evol. Microbiol.">
        <title>The Global Catalogue of Microorganisms (GCM) 10K type strain sequencing project: providing services to taxonomists for standard genome sequencing and annotation.</title>
        <authorList>
            <consortium name="The Broad Institute Genomics Platform"/>
            <consortium name="The Broad Institute Genome Sequencing Center for Infectious Disease"/>
            <person name="Wu L."/>
            <person name="Ma J."/>
        </authorList>
    </citation>
    <scope>NUCLEOTIDE SEQUENCE [LARGE SCALE GENOMIC DNA]</scope>
    <source>
        <strain evidence="2 3">JCM 14559</strain>
    </source>
</reference>
<dbReference type="InterPro" id="IPR006120">
    <property type="entry name" value="Resolvase_HTH_dom"/>
</dbReference>
<dbReference type="CDD" id="cd00569">
    <property type="entry name" value="HTH_Hin_like"/>
    <property type="match status" value="1"/>
</dbReference>
<dbReference type="Gene3D" id="1.10.10.60">
    <property type="entry name" value="Homeodomain-like"/>
    <property type="match status" value="1"/>
</dbReference>
<keyword evidence="3" id="KW-1185">Reference proteome</keyword>
<dbReference type="EMBL" id="BAAANS010000017">
    <property type="protein sequence ID" value="GAA2098631.1"/>
    <property type="molecule type" value="Genomic_DNA"/>
</dbReference>
<dbReference type="InterPro" id="IPR009057">
    <property type="entry name" value="Homeodomain-like_sf"/>
</dbReference>
<dbReference type="SUPFAM" id="SSF46689">
    <property type="entry name" value="Homeodomain-like"/>
    <property type="match status" value="1"/>
</dbReference>
<dbReference type="Pfam" id="PF02796">
    <property type="entry name" value="HTH_7"/>
    <property type="match status" value="1"/>
</dbReference>
<organism evidence="2 3">
    <name type="scientific">Kitasatospora saccharophila</name>
    <dbReference type="NCBI Taxonomy" id="407973"/>
    <lineage>
        <taxon>Bacteria</taxon>
        <taxon>Bacillati</taxon>
        <taxon>Actinomycetota</taxon>
        <taxon>Actinomycetes</taxon>
        <taxon>Kitasatosporales</taxon>
        <taxon>Streptomycetaceae</taxon>
        <taxon>Kitasatospora</taxon>
    </lineage>
</organism>
<evidence type="ECO:0000313" key="2">
    <source>
        <dbReference type="EMBL" id="GAA2098631.1"/>
    </source>
</evidence>
<protein>
    <recommendedName>
        <fullName evidence="1">Resolvase HTH domain-containing protein</fullName>
    </recommendedName>
</protein>